<dbReference type="EMBL" id="JARULZ010000001">
    <property type="protein sequence ID" value="MEH0635284.1"/>
    <property type="molecule type" value="Genomic_DNA"/>
</dbReference>
<evidence type="ECO:0000256" key="1">
    <source>
        <dbReference type="SAM" id="MobiDB-lite"/>
    </source>
</evidence>
<proteinExistence type="predicted"/>
<reference evidence="3" key="1">
    <citation type="submission" date="2023-04" db="EMBL/GenBank/DDBJ databases">
        <title>Genomic diversity of scab-causing Streptomyces spp. in the province of Quebec, Canada.</title>
        <authorList>
            <person name="Biessy A."/>
            <person name="Cadieux M."/>
            <person name="Ciotola M."/>
            <person name="Filion M."/>
        </authorList>
    </citation>
    <scope>NUCLEOTIDE SEQUENCE</scope>
    <source>
        <strain evidence="3">B21-115</strain>
    </source>
</reference>
<keyword evidence="2" id="KW-0472">Membrane</keyword>
<organism evidence="3 4">
    <name type="scientific">Streptomyces bottropensis</name>
    <dbReference type="NCBI Taxonomy" id="42235"/>
    <lineage>
        <taxon>Bacteria</taxon>
        <taxon>Bacillati</taxon>
        <taxon>Actinomycetota</taxon>
        <taxon>Actinomycetes</taxon>
        <taxon>Kitasatosporales</taxon>
        <taxon>Streptomycetaceae</taxon>
        <taxon>Streptomyces</taxon>
    </lineage>
</organism>
<feature type="compositionally biased region" description="Gly residues" evidence="1">
    <location>
        <begin position="85"/>
        <end position="104"/>
    </location>
</feature>
<keyword evidence="2" id="KW-1133">Transmembrane helix</keyword>
<evidence type="ECO:0000313" key="3">
    <source>
        <dbReference type="EMBL" id="MEH0635284.1"/>
    </source>
</evidence>
<dbReference type="Proteomes" id="UP001310290">
    <property type="component" value="Unassembled WGS sequence"/>
</dbReference>
<keyword evidence="4" id="KW-1185">Reference proteome</keyword>
<feature type="transmembrane region" description="Helical" evidence="2">
    <location>
        <begin position="6"/>
        <end position="31"/>
    </location>
</feature>
<dbReference type="RefSeq" id="WP_334659134.1">
    <property type="nucleotide sequence ID" value="NZ_JARULZ010000001.1"/>
</dbReference>
<evidence type="ECO:0000313" key="4">
    <source>
        <dbReference type="Proteomes" id="UP001310290"/>
    </source>
</evidence>
<feature type="region of interest" description="Disordered" evidence="1">
    <location>
        <begin position="36"/>
        <end position="104"/>
    </location>
</feature>
<protein>
    <submittedName>
        <fullName evidence="3">Uncharacterized protein</fullName>
    </submittedName>
</protein>
<evidence type="ECO:0000256" key="2">
    <source>
        <dbReference type="SAM" id="Phobius"/>
    </source>
</evidence>
<sequence>MIVAFLMFGVLVFVALVVLAAMVVPMVVLITRGGVGVAPGRGAARAPRRHDGWWAGDTRSAWPDGRGDGDSQGGGDGQGDSSSCGSGGGASCGGGSSSCGGSGD</sequence>
<comment type="caution">
    <text evidence="3">The sequence shown here is derived from an EMBL/GenBank/DDBJ whole genome shotgun (WGS) entry which is preliminary data.</text>
</comment>
<accession>A0ABU8APL5</accession>
<name>A0ABU8APL5_9ACTN</name>
<gene>
    <name evidence="3" type="ORF">QBA35_18450</name>
</gene>
<keyword evidence="2" id="KW-0812">Transmembrane</keyword>